<dbReference type="Proteomes" id="UP000216478">
    <property type="component" value="Unassembled WGS sequence"/>
</dbReference>
<name>A0A256FQD5_9HYPH</name>
<reference evidence="1 2" key="1">
    <citation type="submission" date="2017-07" db="EMBL/GenBank/DDBJ databases">
        <title>Phylogenetic study on the rhizospheric bacterium Ochrobactrum sp. A44.</title>
        <authorList>
            <person name="Krzyzanowska D.M."/>
            <person name="Ossowicki A."/>
            <person name="Rajewska M."/>
            <person name="Maciag T."/>
            <person name="Kaczynski Z."/>
            <person name="Czerwicka M."/>
            <person name="Jafra S."/>
        </authorList>
    </citation>
    <scope>NUCLEOTIDE SEQUENCE [LARGE SCALE GENOMIC DNA]</scope>
    <source>
        <strain evidence="1 2">OgA9a</strain>
    </source>
</reference>
<keyword evidence="2" id="KW-1185">Reference proteome</keyword>
<evidence type="ECO:0000313" key="1">
    <source>
        <dbReference type="EMBL" id="OYR17053.1"/>
    </source>
</evidence>
<dbReference type="AlphaFoldDB" id="A0A256FQD5"/>
<evidence type="ECO:0000313" key="2">
    <source>
        <dbReference type="Proteomes" id="UP000216478"/>
    </source>
</evidence>
<protein>
    <submittedName>
        <fullName evidence="1">Uncharacterized protein</fullName>
    </submittedName>
</protein>
<accession>A0A256FQD5</accession>
<gene>
    <name evidence="1" type="ORF">CEV33_4179</name>
</gene>
<proteinExistence type="predicted"/>
<dbReference type="EMBL" id="NNRL01000148">
    <property type="protein sequence ID" value="OYR17053.1"/>
    <property type="molecule type" value="Genomic_DNA"/>
</dbReference>
<sequence length="43" mass="4479">MTLVLALHCRLAHSSASHAPRASRGFAVAGRALGLHIQMKKGG</sequence>
<organism evidence="1 2">
    <name type="scientific">Brucella grignonensis</name>
    <dbReference type="NCBI Taxonomy" id="94627"/>
    <lineage>
        <taxon>Bacteria</taxon>
        <taxon>Pseudomonadati</taxon>
        <taxon>Pseudomonadota</taxon>
        <taxon>Alphaproteobacteria</taxon>
        <taxon>Hyphomicrobiales</taxon>
        <taxon>Brucellaceae</taxon>
        <taxon>Brucella/Ochrobactrum group</taxon>
        <taxon>Brucella</taxon>
    </lineage>
</organism>
<comment type="caution">
    <text evidence="1">The sequence shown here is derived from an EMBL/GenBank/DDBJ whole genome shotgun (WGS) entry which is preliminary data.</text>
</comment>